<evidence type="ECO:0000313" key="2">
    <source>
        <dbReference type="EMBL" id="KPM39864.1"/>
    </source>
</evidence>
<comment type="caution">
    <text evidence="2">The sequence shown here is derived from an EMBL/GenBank/DDBJ whole genome shotgun (WGS) entry which is preliminary data.</text>
</comment>
<dbReference type="EMBL" id="LKCW01000096">
    <property type="protein sequence ID" value="KPM39864.1"/>
    <property type="molecule type" value="Genomic_DNA"/>
</dbReference>
<evidence type="ECO:0000313" key="3">
    <source>
        <dbReference type="Proteomes" id="UP000050424"/>
    </source>
</evidence>
<gene>
    <name evidence="2" type="ORF">AK830_g6702</name>
</gene>
<feature type="region of interest" description="Disordered" evidence="1">
    <location>
        <begin position="43"/>
        <end position="66"/>
    </location>
</feature>
<dbReference type="Proteomes" id="UP000050424">
    <property type="component" value="Unassembled WGS sequence"/>
</dbReference>
<sequence>MADAGGSQGGTSGSGGQTSGGRDSGQSDAVIEEAQVAFGAKAGEMSQVIKSGDSAKKRRQKASEKK</sequence>
<evidence type="ECO:0000256" key="1">
    <source>
        <dbReference type="SAM" id="MobiDB-lite"/>
    </source>
</evidence>
<keyword evidence="3" id="KW-1185">Reference proteome</keyword>
<feature type="region of interest" description="Disordered" evidence="1">
    <location>
        <begin position="1"/>
        <end position="29"/>
    </location>
</feature>
<dbReference type="AlphaFoldDB" id="A0A0P7BI24"/>
<organism evidence="2 3">
    <name type="scientific">Neonectria ditissima</name>
    <dbReference type="NCBI Taxonomy" id="78410"/>
    <lineage>
        <taxon>Eukaryota</taxon>
        <taxon>Fungi</taxon>
        <taxon>Dikarya</taxon>
        <taxon>Ascomycota</taxon>
        <taxon>Pezizomycotina</taxon>
        <taxon>Sordariomycetes</taxon>
        <taxon>Hypocreomycetidae</taxon>
        <taxon>Hypocreales</taxon>
        <taxon>Nectriaceae</taxon>
        <taxon>Neonectria</taxon>
    </lineage>
</organism>
<protein>
    <submittedName>
        <fullName evidence="2">Uncharacterized protein</fullName>
    </submittedName>
</protein>
<accession>A0A0P7BI24</accession>
<reference evidence="2 3" key="1">
    <citation type="submission" date="2015-09" db="EMBL/GenBank/DDBJ databases">
        <title>Draft genome of a European isolate of the apple canker pathogen Neonectria ditissima.</title>
        <authorList>
            <person name="Gomez-Cortecero A."/>
            <person name="Harrison R.J."/>
            <person name="Armitage A.D."/>
        </authorList>
    </citation>
    <scope>NUCLEOTIDE SEQUENCE [LARGE SCALE GENOMIC DNA]</scope>
    <source>
        <strain evidence="2 3">R09/05</strain>
    </source>
</reference>
<proteinExistence type="predicted"/>
<feature type="compositionally biased region" description="Gly residues" evidence="1">
    <location>
        <begin position="1"/>
        <end position="23"/>
    </location>
</feature>
<name>A0A0P7BI24_9HYPO</name>